<accession>A0A514DE12</accession>
<protein>
    <recommendedName>
        <fullName evidence="2">Glycine-rich domain-containing protein</fullName>
    </recommendedName>
</protein>
<sequence>MGQQVRIFDGTSWRTARASTRRNALWVPGAARVLHGPVPVIRALPIDSEEAWGLPSIAQGIQALSIPSAEAWGTPTVVPGPVSIAALSIPSAEEWGLARVRNPHDAELTTYATAGTYVYNIPPWCTHIDGVLLGGGGGGREGNGAIPQTGNGGGPGVYVTFTWFRGVDIPWEVTTLVIVVGAGGPAGAKGAGDVTTSSRGGETTISVNGTVMRTATGGNGGSGTNGTVGQSPGNRSYQGIEAIGGATAPSGSGRTVGNPPGGGGGGGAGGIFNGQTAGMAGAAGCAWLQARRVV</sequence>
<dbReference type="Proteomes" id="UP000316777">
    <property type="component" value="Segment"/>
</dbReference>
<gene>
    <name evidence="3" type="primary">175</name>
    <name evidence="3" type="ORF">SEA_PHRAPPUCCINO_175</name>
</gene>
<keyword evidence="4" id="KW-1185">Reference proteome</keyword>
<reference evidence="3 4" key="1">
    <citation type="submission" date="2019-05" db="EMBL/GenBank/DDBJ databases">
        <authorList>
            <person name="Pope W.H."/>
            <person name="Garlena R.A."/>
            <person name="Russell D.A."/>
            <person name="Jacobs-Sera D."/>
            <person name="Hatfull G.F."/>
        </authorList>
    </citation>
    <scope>NUCLEOTIDE SEQUENCE [LARGE SCALE GENOMIC DNA]</scope>
</reference>
<dbReference type="InterPro" id="IPR049304">
    <property type="entry name" value="Gly_rich_dom"/>
</dbReference>
<dbReference type="EMBL" id="MK937592">
    <property type="protein sequence ID" value="QDH91850.1"/>
    <property type="molecule type" value="Genomic_DNA"/>
</dbReference>
<dbReference type="Pfam" id="PF21722">
    <property type="entry name" value="Gly_rich_2"/>
    <property type="match status" value="1"/>
</dbReference>
<dbReference type="KEGG" id="vg:64767096"/>
<feature type="region of interest" description="Disordered" evidence="1">
    <location>
        <begin position="244"/>
        <end position="269"/>
    </location>
</feature>
<organism evidence="3 4">
    <name type="scientific">Mycobacterium phage Phrappuccino</name>
    <dbReference type="NCBI Taxonomy" id="2591223"/>
    <lineage>
        <taxon>Viruses</taxon>
        <taxon>Duplodnaviria</taxon>
        <taxon>Heunggongvirae</taxon>
        <taxon>Uroviricota</taxon>
        <taxon>Caudoviricetes</taxon>
        <taxon>Phrappuccinovirus</taxon>
        <taxon>Phrappuccinovirus phrappuccino</taxon>
        <taxon>Phreappuccinovirus Phrappuccino</taxon>
    </lineage>
</organism>
<dbReference type="RefSeq" id="YP_010059864.1">
    <property type="nucleotide sequence ID" value="NC_054727.1"/>
</dbReference>
<feature type="compositionally biased region" description="Gly residues" evidence="1">
    <location>
        <begin position="259"/>
        <end position="269"/>
    </location>
</feature>
<dbReference type="GeneID" id="64767096"/>
<evidence type="ECO:0000313" key="4">
    <source>
        <dbReference type="Proteomes" id="UP000316777"/>
    </source>
</evidence>
<evidence type="ECO:0000256" key="1">
    <source>
        <dbReference type="SAM" id="MobiDB-lite"/>
    </source>
</evidence>
<name>A0A514DE12_9CAUD</name>
<proteinExistence type="predicted"/>
<evidence type="ECO:0000259" key="2">
    <source>
        <dbReference type="Pfam" id="PF21722"/>
    </source>
</evidence>
<feature type="domain" description="Glycine-rich" evidence="2">
    <location>
        <begin position="113"/>
        <end position="291"/>
    </location>
</feature>
<evidence type="ECO:0000313" key="3">
    <source>
        <dbReference type="EMBL" id="QDH91850.1"/>
    </source>
</evidence>